<sequence length="323" mass="34608">MPGLEVVDGLLGNEGKYETSAQQPLSCSKMILSSPTERHKPRKPKAEHRANQAAKVSADSESPKQPFPEQLPLPDMHAHLGDRPTAPCQSLAYFNTAAMGFTGKYPSTVAQDVIYHASPAPTCFSGYHSATMSRDPSLASHSAYEQAPAQGPSQHQKRHPYCETYSTGKDPHSFRHWPAQPYLPLAMRPRTSVTPVVQENQLFQAQPNLGEAQVMLPQNLRSETTASQLRIWPQRRLHSSVDSLGAANALGASGADGAASAGGAPATTEALEAVNSKVDEPLDLIAAHQNTGANGDSLRARVPQRLHNLGQISQIGADFSSIG</sequence>
<dbReference type="Proteomes" id="UP001456524">
    <property type="component" value="Unassembled WGS sequence"/>
</dbReference>
<evidence type="ECO:0000256" key="1">
    <source>
        <dbReference type="SAM" id="MobiDB-lite"/>
    </source>
</evidence>
<comment type="caution">
    <text evidence="2">The sequence shown here is derived from an EMBL/GenBank/DDBJ whole genome shotgun (WGS) entry which is preliminary data.</text>
</comment>
<name>A0ABR1XVE1_9PEZI</name>
<protein>
    <submittedName>
        <fullName evidence="2">Uncharacterized protein</fullName>
    </submittedName>
</protein>
<dbReference type="EMBL" id="JBBWUH010000004">
    <property type="protein sequence ID" value="KAK8169395.1"/>
    <property type="molecule type" value="Genomic_DNA"/>
</dbReference>
<reference evidence="2 3" key="1">
    <citation type="journal article" date="2022" name="G3 (Bethesda)">
        <title>Enemy or ally: a genomic approach to elucidate the lifestyle of Phyllosticta citrichinaensis.</title>
        <authorList>
            <person name="Buijs V.A."/>
            <person name="Groenewald J.Z."/>
            <person name="Haridas S."/>
            <person name="LaButti K.M."/>
            <person name="Lipzen A."/>
            <person name="Martin F.M."/>
            <person name="Barry K."/>
            <person name="Grigoriev I.V."/>
            <person name="Crous P.W."/>
            <person name="Seidl M.F."/>
        </authorList>
    </citation>
    <scope>NUCLEOTIDE SEQUENCE [LARGE SCALE GENOMIC DNA]</scope>
    <source>
        <strain evidence="2 3">CBS 129764</strain>
    </source>
</reference>
<organism evidence="2 3">
    <name type="scientific">Phyllosticta citrichinensis</name>
    <dbReference type="NCBI Taxonomy" id="1130410"/>
    <lineage>
        <taxon>Eukaryota</taxon>
        <taxon>Fungi</taxon>
        <taxon>Dikarya</taxon>
        <taxon>Ascomycota</taxon>
        <taxon>Pezizomycotina</taxon>
        <taxon>Dothideomycetes</taxon>
        <taxon>Dothideomycetes incertae sedis</taxon>
        <taxon>Botryosphaeriales</taxon>
        <taxon>Phyllostictaceae</taxon>
        <taxon>Phyllosticta</taxon>
    </lineage>
</organism>
<gene>
    <name evidence="2" type="ORF">IWX90DRAFT_413831</name>
</gene>
<evidence type="ECO:0000313" key="2">
    <source>
        <dbReference type="EMBL" id="KAK8169395.1"/>
    </source>
</evidence>
<evidence type="ECO:0000313" key="3">
    <source>
        <dbReference type="Proteomes" id="UP001456524"/>
    </source>
</evidence>
<keyword evidence="3" id="KW-1185">Reference proteome</keyword>
<proteinExistence type="predicted"/>
<feature type="region of interest" description="Disordered" evidence="1">
    <location>
        <begin position="15"/>
        <end position="82"/>
    </location>
</feature>
<feature type="compositionally biased region" description="Polar residues" evidence="1">
    <location>
        <begin position="19"/>
        <end position="35"/>
    </location>
</feature>
<feature type="region of interest" description="Disordered" evidence="1">
    <location>
        <begin position="134"/>
        <end position="159"/>
    </location>
</feature>
<accession>A0ABR1XVE1</accession>